<sequence>MGDKMFKLVRIIPLKNCLITASFFTNPENLSFFRMMSSVQKNSDRRMERYLKKTADLIAGKTRKKSKNVAPNFHSLVEAEILLSRADELQSKSIYEGRIPKSNNPRVKRLSSMFYSYICGLLESGEVCPELQELAFQVSDVTVTPNFNLIIVSWLDVNIENKEKIMNLLPKCSADLRTVLTGLRVMGNIPPIQFSRDVSHVKTIEIEKLLCEADMGPEIENNTTENDCATTDDDDICETCDEHPHSSKFLNDVQEPQTVSQNVYGVNYEEIKNEVLTLKNKLKK</sequence>
<accession>T1FG63</accession>
<evidence type="ECO:0000313" key="3">
    <source>
        <dbReference type="Proteomes" id="UP000015101"/>
    </source>
</evidence>
<dbReference type="AlphaFoldDB" id="T1FG63"/>
<protein>
    <submittedName>
        <fullName evidence="1 2">Uncharacterized protein</fullName>
    </submittedName>
</protein>
<dbReference type="InterPro" id="IPR039212">
    <property type="entry name" value="RBFA_mitochondrial"/>
</dbReference>
<dbReference type="KEGG" id="hro:HELRODRAFT_180690"/>
<dbReference type="STRING" id="6412.T1FG63"/>
<organism evidence="2 3">
    <name type="scientific">Helobdella robusta</name>
    <name type="common">Californian leech</name>
    <dbReference type="NCBI Taxonomy" id="6412"/>
    <lineage>
        <taxon>Eukaryota</taxon>
        <taxon>Metazoa</taxon>
        <taxon>Spiralia</taxon>
        <taxon>Lophotrochozoa</taxon>
        <taxon>Annelida</taxon>
        <taxon>Clitellata</taxon>
        <taxon>Hirudinea</taxon>
        <taxon>Rhynchobdellida</taxon>
        <taxon>Glossiphoniidae</taxon>
        <taxon>Helobdella</taxon>
    </lineage>
</organism>
<dbReference type="Gene3D" id="3.30.300.20">
    <property type="match status" value="1"/>
</dbReference>
<evidence type="ECO:0000313" key="1">
    <source>
        <dbReference type="EMBL" id="ESN93600.1"/>
    </source>
</evidence>
<dbReference type="InterPro" id="IPR023799">
    <property type="entry name" value="RbfA_dom_sf"/>
</dbReference>
<dbReference type="HOGENOM" id="CLU_981005_0_0_1"/>
<dbReference type="CTD" id="20207812"/>
<dbReference type="EnsemblMetazoa" id="HelroT180690">
    <property type="protein sequence ID" value="HelroP180690"/>
    <property type="gene ID" value="HelroG180690"/>
</dbReference>
<dbReference type="RefSeq" id="XP_009028243.1">
    <property type="nucleotide sequence ID" value="XM_009029995.1"/>
</dbReference>
<reference evidence="1 3" key="2">
    <citation type="journal article" date="2013" name="Nature">
        <title>Insights into bilaterian evolution from three spiralian genomes.</title>
        <authorList>
            <person name="Simakov O."/>
            <person name="Marletaz F."/>
            <person name="Cho S.J."/>
            <person name="Edsinger-Gonzales E."/>
            <person name="Havlak P."/>
            <person name="Hellsten U."/>
            <person name="Kuo D.H."/>
            <person name="Larsson T."/>
            <person name="Lv J."/>
            <person name="Arendt D."/>
            <person name="Savage R."/>
            <person name="Osoegawa K."/>
            <person name="de Jong P."/>
            <person name="Grimwood J."/>
            <person name="Chapman J.A."/>
            <person name="Shapiro H."/>
            <person name="Aerts A."/>
            <person name="Otillar R.P."/>
            <person name="Terry A.Y."/>
            <person name="Boore J.L."/>
            <person name="Grigoriev I.V."/>
            <person name="Lindberg D.R."/>
            <person name="Seaver E.C."/>
            <person name="Weisblat D.A."/>
            <person name="Putnam N.H."/>
            <person name="Rokhsar D.S."/>
        </authorList>
    </citation>
    <scope>NUCLEOTIDE SEQUENCE</scope>
</reference>
<gene>
    <name evidence="2" type="primary">20207812</name>
    <name evidence="1" type="ORF">HELRODRAFT_180690</name>
</gene>
<keyword evidence="3" id="KW-1185">Reference proteome</keyword>
<dbReference type="InterPro" id="IPR015946">
    <property type="entry name" value="KH_dom-like_a/b"/>
</dbReference>
<dbReference type="SUPFAM" id="SSF89919">
    <property type="entry name" value="Ribosome-binding factor A, RbfA"/>
    <property type="match status" value="1"/>
</dbReference>
<reference evidence="3" key="1">
    <citation type="submission" date="2012-12" db="EMBL/GenBank/DDBJ databases">
        <authorList>
            <person name="Hellsten U."/>
            <person name="Grimwood J."/>
            <person name="Chapman J.A."/>
            <person name="Shapiro H."/>
            <person name="Aerts A."/>
            <person name="Otillar R.P."/>
            <person name="Terry A.Y."/>
            <person name="Boore J.L."/>
            <person name="Simakov O."/>
            <person name="Marletaz F."/>
            <person name="Cho S.-J."/>
            <person name="Edsinger-Gonzales E."/>
            <person name="Havlak P."/>
            <person name="Kuo D.-H."/>
            <person name="Larsson T."/>
            <person name="Lv J."/>
            <person name="Arendt D."/>
            <person name="Savage R."/>
            <person name="Osoegawa K."/>
            <person name="de Jong P."/>
            <person name="Lindberg D.R."/>
            <person name="Seaver E.C."/>
            <person name="Weisblat D.A."/>
            <person name="Putnam N.H."/>
            <person name="Grigoriev I.V."/>
            <person name="Rokhsar D.S."/>
        </authorList>
    </citation>
    <scope>NUCLEOTIDE SEQUENCE</scope>
</reference>
<dbReference type="OrthoDB" id="418445at2759"/>
<dbReference type="InParanoid" id="T1FG63"/>
<dbReference type="PANTHER" id="PTHR14725">
    <property type="entry name" value="RIBOSOME-BINDING FACTOR A, MITOCHONDRIAL-RELATED"/>
    <property type="match status" value="1"/>
</dbReference>
<dbReference type="Proteomes" id="UP000015101">
    <property type="component" value="Unassembled WGS sequence"/>
</dbReference>
<name>T1FG63_HELRO</name>
<evidence type="ECO:0000313" key="2">
    <source>
        <dbReference type="EnsemblMetazoa" id="HelroP180690"/>
    </source>
</evidence>
<proteinExistence type="predicted"/>
<dbReference type="EMBL" id="AMQM01007334">
    <property type="status" value="NOT_ANNOTATED_CDS"/>
    <property type="molecule type" value="Genomic_DNA"/>
</dbReference>
<dbReference type="PANTHER" id="PTHR14725:SF0">
    <property type="entry name" value="RIBOSOME-BINDING FACTOR A, MITOCHONDRIAL-RELATED"/>
    <property type="match status" value="1"/>
</dbReference>
<dbReference type="EMBL" id="KB097599">
    <property type="protein sequence ID" value="ESN93600.1"/>
    <property type="molecule type" value="Genomic_DNA"/>
</dbReference>
<dbReference type="eggNOG" id="KOG4700">
    <property type="taxonomic scope" value="Eukaryota"/>
</dbReference>
<reference evidence="2" key="3">
    <citation type="submission" date="2015-06" db="UniProtKB">
        <authorList>
            <consortium name="EnsemblMetazoa"/>
        </authorList>
    </citation>
    <scope>IDENTIFICATION</scope>
</reference>
<dbReference type="GeneID" id="20207812"/>